<reference evidence="12" key="1">
    <citation type="journal article" date="2023" name="Mol. Phylogenet. Evol.">
        <title>Genome-scale phylogeny and comparative genomics of the fungal order Sordariales.</title>
        <authorList>
            <person name="Hensen N."/>
            <person name="Bonometti L."/>
            <person name="Westerberg I."/>
            <person name="Brannstrom I.O."/>
            <person name="Guillou S."/>
            <person name="Cros-Aarteil S."/>
            <person name="Calhoun S."/>
            <person name="Haridas S."/>
            <person name="Kuo A."/>
            <person name="Mondo S."/>
            <person name="Pangilinan J."/>
            <person name="Riley R."/>
            <person name="LaButti K."/>
            <person name="Andreopoulos B."/>
            <person name="Lipzen A."/>
            <person name="Chen C."/>
            <person name="Yan M."/>
            <person name="Daum C."/>
            <person name="Ng V."/>
            <person name="Clum A."/>
            <person name="Steindorff A."/>
            <person name="Ohm R.A."/>
            <person name="Martin F."/>
            <person name="Silar P."/>
            <person name="Natvig D.O."/>
            <person name="Lalanne C."/>
            <person name="Gautier V."/>
            <person name="Ament-Velasquez S.L."/>
            <person name="Kruys A."/>
            <person name="Hutchinson M.I."/>
            <person name="Powell A.J."/>
            <person name="Barry K."/>
            <person name="Miller A.N."/>
            <person name="Grigoriev I.V."/>
            <person name="Debuchy R."/>
            <person name="Gladieux P."/>
            <person name="Hiltunen Thoren M."/>
            <person name="Johannesson H."/>
        </authorList>
    </citation>
    <scope>NUCLEOTIDE SEQUENCE</scope>
    <source>
        <strain evidence="12">PSN309</strain>
    </source>
</reference>
<keyword evidence="10" id="KW-0472">Membrane</keyword>
<dbReference type="SMART" id="SM00355">
    <property type="entry name" value="ZnF_C2H2"/>
    <property type="match status" value="3"/>
</dbReference>
<evidence type="ECO:0000256" key="9">
    <source>
        <dbReference type="SAM" id="MobiDB-lite"/>
    </source>
</evidence>
<feature type="domain" description="C2H2-type" evidence="11">
    <location>
        <begin position="727"/>
        <end position="757"/>
    </location>
</feature>
<evidence type="ECO:0000256" key="10">
    <source>
        <dbReference type="SAM" id="Phobius"/>
    </source>
</evidence>
<dbReference type="SUPFAM" id="SSF57667">
    <property type="entry name" value="beta-beta-alpha zinc fingers"/>
    <property type="match status" value="1"/>
</dbReference>
<dbReference type="PROSITE" id="PS50157">
    <property type="entry name" value="ZINC_FINGER_C2H2_2"/>
    <property type="match status" value="2"/>
</dbReference>
<dbReference type="GO" id="GO:0008270">
    <property type="term" value="F:zinc ion binding"/>
    <property type="evidence" value="ECO:0007669"/>
    <property type="project" value="UniProtKB-KW"/>
</dbReference>
<keyword evidence="10" id="KW-0812">Transmembrane</keyword>
<dbReference type="PANTHER" id="PTHR46179">
    <property type="entry name" value="ZINC FINGER PROTEIN"/>
    <property type="match status" value="1"/>
</dbReference>
<feature type="compositionally biased region" description="Polar residues" evidence="9">
    <location>
        <begin position="228"/>
        <end position="237"/>
    </location>
</feature>
<feature type="compositionally biased region" description="Polar residues" evidence="9">
    <location>
        <begin position="96"/>
        <end position="110"/>
    </location>
</feature>
<keyword evidence="4" id="KW-0862">Zinc</keyword>
<feature type="compositionally biased region" description="Basic and acidic residues" evidence="9">
    <location>
        <begin position="79"/>
        <end position="91"/>
    </location>
</feature>
<dbReference type="Proteomes" id="UP001302126">
    <property type="component" value="Unassembled WGS sequence"/>
</dbReference>
<evidence type="ECO:0000259" key="11">
    <source>
        <dbReference type="PROSITE" id="PS50157"/>
    </source>
</evidence>
<dbReference type="Gene3D" id="3.30.160.60">
    <property type="entry name" value="Classic Zinc Finger"/>
    <property type="match status" value="1"/>
</dbReference>
<feature type="compositionally biased region" description="Low complexity" evidence="9">
    <location>
        <begin position="515"/>
        <end position="530"/>
    </location>
</feature>
<keyword evidence="10" id="KW-1133">Transmembrane helix</keyword>
<dbReference type="InterPro" id="IPR036236">
    <property type="entry name" value="Znf_C2H2_sf"/>
</dbReference>
<evidence type="ECO:0000256" key="1">
    <source>
        <dbReference type="ARBA" id="ARBA00004123"/>
    </source>
</evidence>
<evidence type="ECO:0000313" key="12">
    <source>
        <dbReference type="EMBL" id="KAK4187249.1"/>
    </source>
</evidence>
<feature type="compositionally biased region" description="Polar residues" evidence="9">
    <location>
        <begin position="137"/>
        <end position="159"/>
    </location>
</feature>
<name>A0AAN6WSC2_9PEZI</name>
<evidence type="ECO:0000313" key="13">
    <source>
        <dbReference type="Proteomes" id="UP001302126"/>
    </source>
</evidence>
<feature type="domain" description="C2H2-type" evidence="11">
    <location>
        <begin position="701"/>
        <end position="723"/>
    </location>
</feature>
<comment type="caution">
    <text evidence="12">The sequence shown here is derived from an EMBL/GenBank/DDBJ whole genome shotgun (WGS) entry which is preliminary data.</text>
</comment>
<evidence type="ECO:0000256" key="2">
    <source>
        <dbReference type="ARBA" id="ARBA00022723"/>
    </source>
</evidence>
<dbReference type="PANTHER" id="PTHR46179:SF13">
    <property type="entry name" value="C2H2-TYPE DOMAIN-CONTAINING PROTEIN"/>
    <property type="match status" value="1"/>
</dbReference>
<organism evidence="12 13">
    <name type="scientific">Podospora australis</name>
    <dbReference type="NCBI Taxonomy" id="1536484"/>
    <lineage>
        <taxon>Eukaryota</taxon>
        <taxon>Fungi</taxon>
        <taxon>Dikarya</taxon>
        <taxon>Ascomycota</taxon>
        <taxon>Pezizomycotina</taxon>
        <taxon>Sordariomycetes</taxon>
        <taxon>Sordariomycetidae</taxon>
        <taxon>Sordariales</taxon>
        <taxon>Podosporaceae</taxon>
        <taxon>Podospora</taxon>
    </lineage>
</organism>
<feature type="compositionally biased region" description="Polar residues" evidence="9">
    <location>
        <begin position="637"/>
        <end position="653"/>
    </location>
</feature>
<keyword evidence="3 8" id="KW-0863">Zinc-finger</keyword>
<feature type="region of interest" description="Disordered" evidence="9">
    <location>
        <begin position="431"/>
        <end position="462"/>
    </location>
</feature>
<reference evidence="12" key="2">
    <citation type="submission" date="2023-05" db="EMBL/GenBank/DDBJ databases">
        <authorList>
            <consortium name="Lawrence Berkeley National Laboratory"/>
            <person name="Steindorff A."/>
            <person name="Hensen N."/>
            <person name="Bonometti L."/>
            <person name="Westerberg I."/>
            <person name="Brannstrom I.O."/>
            <person name="Guillou S."/>
            <person name="Cros-Aarteil S."/>
            <person name="Calhoun S."/>
            <person name="Haridas S."/>
            <person name="Kuo A."/>
            <person name="Mondo S."/>
            <person name="Pangilinan J."/>
            <person name="Riley R."/>
            <person name="Labutti K."/>
            <person name="Andreopoulos B."/>
            <person name="Lipzen A."/>
            <person name="Chen C."/>
            <person name="Yanf M."/>
            <person name="Daum C."/>
            <person name="Ng V."/>
            <person name="Clum A."/>
            <person name="Ohm R."/>
            <person name="Martin F."/>
            <person name="Silar P."/>
            <person name="Natvig D."/>
            <person name="Lalanne C."/>
            <person name="Gautier V."/>
            <person name="Ament-Velasquez S.L."/>
            <person name="Kruys A."/>
            <person name="Hutchinson M.I."/>
            <person name="Powell A.J."/>
            <person name="Barry K."/>
            <person name="Miller A.N."/>
            <person name="Grigoriev I.V."/>
            <person name="Debuchy R."/>
            <person name="Gladieux P."/>
            <person name="Thoren M.H."/>
            <person name="Johannesson H."/>
        </authorList>
    </citation>
    <scope>NUCLEOTIDE SEQUENCE</scope>
    <source>
        <strain evidence="12">PSN309</strain>
    </source>
</reference>
<dbReference type="Pfam" id="PF00096">
    <property type="entry name" value="zf-C2H2"/>
    <property type="match status" value="1"/>
</dbReference>
<evidence type="ECO:0000256" key="4">
    <source>
        <dbReference type="ARBA" id="ARBA00022833"/>
    </source>
</evidence>
<feature type="region of interest" description="Disordered" evidence="9">
    <location>
        <begin position="64"/>
        <end position="314"/>
    </location>
</feature>
<dbReference type="InterPro" id="IPR051061">
    <property type="entry name" value="Zinc_finger_trans_reg"/>
</dbReference>
<dbReference type="EMBL" id="MU864406">
    <property type="protein sequence ID" value="KAK4187249.1"/>
    <property type="molecule type" value="Genomic_DNA"/>
</dbReference>
<feature type="transmembrane region" description="Helical" evidence="10">
    <location>
        <begin position="27"/>
        <end position="50"/>
    </location>
</feature>
<evidence type="ECO:0000256" key="7">
    <source>
        <dbReference type="ARBA" id="ARBA00023242"/>
    </source>
</evidence>
<feature type="region of interest" description="Disordered" evidence="9">
    <location>
        <begin position="629"/>
        <end position="698"/>
    </location>
</feature>
<gene>
    <name evidence="12" type="ORF">QBC35DRAFT_238011</name>
</gene>
<evidence type="ECO:0000256" key="6">
    <source>
        <dbReference type="ARBA" id="ARBA00023163"/>
    </source>
</evidence>
<feature type="compositionally biased region" description="Polar residues" evidence="9">
    <location>
        <begin position="531"/>
        <end position="540"/>
    </location>
</feature>
<sequence>MATVVAVVEERSVLAARDSSPLPAGTIAGAVVGSVLGVLFIVLCVFPFAVKARRRWLTRHDEPALAEMGQSPGGPLFTHPDDDSTKKHSNDLHNAASAQGVQPPTTNGSFVLTGHDPSSSPPPPPKTDSDSDHRPQPHQTTIPQGVTGNQGLPSPTSPHSPAFRSDSPAGQAHGEGQAVSSTLAAASPDHSPTDASSPSRHLSKGTIGKDSTRDLSQTKTESFGAPSRQLTGVTFTNIHEEPEALDSQSQRSSTFAESIKRVFKRTSTRRKSTLASLEGARSPSVLTDANDFVPQQVPGGSNDLAHDPNTPGLAWDYYNDPTLTSDLPSEIFNTQGSFSQAGFSQTLYSQPGYSQPYSQPELSQGGFFQADFSQPPYLTTATTATSSGGLTVVPPAHGPTSAPLSPVSPAAQQPSTGLGFVPPMIREGSGTISSNTVTPSNLKFRPQNRIPGPLQRVDSLPPPTIVADIPSPPLQYTAGPSGNPMDFMNPTNSDETAWMITQEILKAESSPSPPSDHFSSPSPPSDNFSSTAASMANFNPGSPPPDNFASVLPQVDENQYLDINKPTLSPEHTQQTPYQSPPYQSPYQSPYQPNLEYQQNFQTTPDIGVQMYQEPIQYDQTNFLATPNYSTPPPSTGPSIQNTPETRLTPFTASPSPPSEIEPSMNAYLQVSPLPSPGQTSPGSTPAPSPGPSPGGLDKVFPCPKCDRVFDQVHKLNHHKRYHERPHVCPHEGCQNKFGTKTHLDRHINDKHCKTRKFYCTQPECPYSRQGGKSFPRKDNWRRHMLNKHHITPTTDPEPEFADDIMSGL</sequence>
<feature type="compositionally biased region" description="Basic residues" evidence="9">
    <location>
        <begin position="261"/>
        <end position="272"/>
    </location>
</feature>
<keyword evidence="5" id="KW-0805">Transcription regulation</keyword>
<dbReference type="GO" id="GO:0005634">
    <property type="term" value="C:nucleus"/>
    <property type="evidence" value="ECO:0007669"/>
    <property type="project" value="UniProtKB-SubCell"/>
</dbReference>
<dbReference type="InterPro" id="IPR013087">
    <property type="entry name" value="Znf_C2H2_type"/>
</dbReference>
<comment type="subcellular location">
    <subcellularLocation>
        <location evidence="1">Nucleus</location>
    </subcellularLocation>
</comment>
<keyword evidence="2" id="KW-0479">Metal-binding</keyword>
<dbReference type="AlphaFoldDB" id="A0AAN6WSC2"/>
<feature type="compositionally biased region" description="Polar residues" evidence="9">
    <location>
        <begin position="246"/>
        <end position="256"/>
    </location>
</feature>
<keyword evidence="13" id="KW-1185">Reference proteome</keyword>
<evidence type="ECO:0000256" key="8">
    <source>
        <dbReference type="PROSITE-ProRule" id="PRU00042"/>
    </source>
</evidence>
<keyword evidence="6" id="KW-0804">Transcription</keyword>
<accession>A0AAN6WSC2</accession>
<feature type="region of interest" description="Disordered" evidence="9">
    <location>
        <begin position="507"/>
        <end position="551"/>
    </location>
</feature>
<protein>
    <recommendedName>
        <fullName evidence="11">C2H2-type domain-containing protein</fullName>
    </recommendedName>
</protein>
<keyword evidence="7" id="KW-0539">Nucleus</keyword>
<dbReference type="PROSITE" id="PS00028">
    <property type="entry name" value="ZINC_FINGER_C2H2_1"/>
    <property type="match status" value="2"/>
</dbReference>
<feature type="region of interest" description="Disordered" evidence="9">
    <location>
        <begin position="565"/>
        <end position="593"/>
    </location>
</feature>
<dbReference type="GO" id="GO:0006357">
    <property type="term" value="P:regulation of transcription by RNA polymerase II"/>
    <property type="evidence" value="ECO:0007669"/>
    <property type="project" value="TreeGrafter"/>
</dbReference>
<feature type="compositionally biased region" description="Polar residues" evidence="9">
    <location>
        <begin position="431"/>
        <end position="441"/>
    </location>
</feature>
<proteinExistence type="predicted"/>
<evidence type="ECO:0000256" key="5">
    <source>
        <dbReference type="ARBA" id="ARBA00023015"/>
    </source>
</evidence>
<evidence type="ECO:0000256" key="3">
    <source>
        <dbReference type="ARBA" id="ARBA00022771"/>
    </source>
</evidence>